<dbReference type="PANTHER" id="PTHR30087">
    <property type="entry name" value="INNER MEMBRANE PROTEIN"/>
    <property type="match status" value="1"/>
</dbReference>
<dbReference type="AlphaFoldDB" id="C4F870"/>
<dbReference type="STRING" id="521003.COLINT_02240"/>
<dbReference type="InterPro" id="IPR007553">
    <property type="entry name" value="2-thiour_desulf"/>
</dbReference>
<evidence type="ECO:0000313" key="2">
    <source>
        <dbReference type="Proteomes" id="UP000003295"/>
    </source>
</evidence>
<dbReference type="Proteomes" id="UP000003295">
    <property type="component" value="Unassembled WGS sequence"/>
</dbReference>
<reference evidence="1 2" key="1">
    <citation type="submission" date="2009-04" db="EMBL/GenBank/DDBJ databases">
        <authorList>
            <person name="Weinstock G."/>
            <person name="Sodergren E."/>
            <person name="Clifton S."/>
            <person name="Fulton L."/>
            <person name="Fulton B."/>
            <person name="Courtney L."/>
            <person name="Fronick C."/>
            <person name="Harrison M."/>
            <person name="Strong C."/>
            <person name="Farmer C."/>
            <person name="Delahaunty K."/>
            <person name="Markovic C."/>
            <person name="Hall O."/>
            <person name="Minx P."/>
            <person name="Tomlinson C."/>
            <person name="Mitreva M."/>
            <person name="Nelson J."/>
            <person name="Hou S."/>
            <person name="Wollam A."/>
            <person name="Pepin K.H."/>
            <person name="Johnson M."/>
            <person name="Bhonagiri V."/>
            <person name="Nash W.E."/>
            <person name="Warren W."/>
            <person name="Chinwalla A."/>
            <person name="Mardis E.R."/>
            <person name="Wilson R.K."/>
        </authorList>
    </citation>
    <scope>NUCLEOTIDE SEQUENCE [LARGE SCALE GENOMIC DNA]</scope>
    <source>
        <strain evidence="1 2">DSM 13280</strain>
    </source>
</reference>
<evidence type="ECO:0000313" key="1">
    <source>
        <dbReference type="EMBL" id="EEP44970.1"/>
    </source>
</evidence>
<dbReference type="Pfam" id="PF04463">
    <property type="entry name" value="2-thiour_desulf"/>
    <property type="match status" value="1"/>
</dbReference>
<proteinExistence type="predicted"/>
<organism evidence="1 2">
    <name type="scientific">Collinsella intestinalis DSM 13280</name>
    <dbReference type="NCBI Taxonomy" id="521003"/>
    <lineage>
        <taxon>Bacteria</taxon>
        <taxon>Bacillati</taxon>
        <taxon>Actinomycetota</taxon>
        <taxon>Coriobacteriia</taxon>
        <taxon>Coriobacteriales</taxon>
        <taxon>Coriobacteriaceae</taxon>
        <taxon>Collinsella</taxon>
    </lineage>
</organism>
<dbReference type="eggNOG" id="COG1683">
    <property type="taxonomic scope" value="Bacteria"/>
</dbReference>
<dbReference type="EMBL" id="ABXH02000004">
    <property type="protein sequence ID" value="EEP44970.1"/>
    <property type="molecule type" value="Genomic_DNA"/>
</dbReference>
<dbReference type="PANTHER" id="PTHR30087:SF1">
    <property type="entry name" value="HYPOTHETICAL CYTOSOLIC PROTEIN"/>
    <property type="match status" value="1"/>
</dbReference>
<name>C4F870_9ACTN</name>
<gene>
    <name evidence="1" type="ORF">COLINT_02240</name>
</gene>
<dbReference type="RefSeq" id="WP_006722483.1">
    <property type="nucleotide sequence ID" value="NZ_GG692710.1"/>
</dbReference>
<accession>C4F870</accession>
<comment type="caution">
    <text evidence="1">The sequence shown here is derived from an EMBL/GenBank/DDBJ whole genome shotgun (WGS) entry which is preliminary data.</text>
</comment>
<sequence length="145" mass="15266">MKIAVSACLLGENCKYSGGNNRSERLLSELAKHPEIEIIPVCPEVAGGLPTPRPPAEIVDGEVVNNCGVSVDAEYRAGVAAEMTRLKPHIESGELAAAVLQSRSPSCGVHEVYDGTFTGRLIPGQGLFAETLERGGVRIVDVADV</sequence>
<dbReference type="HOGENOM" id="CLU_076318_1_1_11"/>
<protein>
    <submittedName>
        <fullName evidence="1">Uncharacterized protein</fullName>
    </submittedName>
</protein>